<dbReference type="AlphaFoldDB" id="A0AAD9Y4L2"/>
<accession>A0AAD9Y4L2</accession>
<keyword evidence="1" id="KW-0547">Nucleotide-binding</keyword>
<evidence type="ECO:0000313" key="2">
    <source>
        <dbReference type="Proteomes" id="UP001281614"/>
    </source>
</evidence>
<reference evidence="1" key="1">
    <citation type="submission" date="2023-02" db="EMBL/GenBank/DDBJ databases">
        <title>Colletotrichum kahawae CIFC_Que2 genome sequencing and assembly.</title>
        <authorList>
            <person name="Baroncelli R."/>
        </authorList>
    </citation>
    <scope>NUCLEOTIDE SEQUENCE</scope>
    <source>
        <strain evidence="1">CIFC_Que2</strain>
    </source>
</reference>
<organism evidence="1 2">
    <name type="scientific">Colletotrichum kahawae</name>
    <name type="common">Coffee berry disease fungus</name>
    <dbReference type="NCBI Taxonomy" id="34407"/>
    <lineage>
        <taxon>Eukaryota</taxon>
        <taxon>Fungi</taxon>
        <taxon>Dikarya</taxon>
        <taxon>Ascomycota</taxon>
        <taxon>Pezizomycotina</taxon>
        <taxon>Sordariomycetes</taxon>
        <taxon>Hypocreomycetidae</taxon>
        <taxon>Glomerellales</taxon>
        <taxon>Glomerellaceae</taxon>
        <taxon>Colletotrichum</taxon>
        <taxon>Colletotrichum gloeosporioides species complex</taxon>
    </lineage>
</organism>
<keyword evidence="2" id="KW-1185">Reference proteome</keyword>
<sequence>MSPAVISDLSKREITKPWDLLAIIANCCQYSLYLDTQKLLQNGASRDLSILAMCLINGEILNNSFSGPRRVSNITVVQYLKDFCLPSFAAPPGRDLTYRKGCRFHSVSLHEAGIKTEGYLWELGDVIDTRYSWKPSSRVYPMFKNGRFSKEEVDQLAQLTDELEGHRRNPLADGIKWLLRSGYVDEDITFARRHMEVMAKEVARAVAEGRELRLGRLCSGRGPRRDTAIFLSNDKWTGRPSEEEYQGYVFTSSSKRKDKNDIHRHVCLDVSWVGPDDGIPQLYTRRGILGLCFFQGHRPGEVVFPWPASLLNVSQ</sequence>
<dbReference type="Proteomes" id="UP001281614">
    <property type="component" value="Unassembled WGS sequence"/>
</dbReference>
<comment type="caution">
    <text evidence="1">The sequence shown here is derived from an EMBL/GenBank/DDBJ whole genome shotgun (WGS) entry which is preliminary data.</text>
</comment>
<dbReference type="EMBL" id="VYYT01000365">
    <property type="protein sequence ID" value="KAK2739558.1"/>
    <property type="molecule type" value="Genomic_DNA"/>
</dbReference>
<dbReference type="GO" id="GO:0004386">
    <property type="term" value="F:helicase activity"/>
    <property type="evidence" value="ECO:0007669"/>
    <property type="project" value="UniProtKB-KW"/>
</dbReference>
<keyword evidence="1" id="KW-0378">Hydrolase</keyword>
<keyword evidence="1" id="KW-0347">Helicase</keyword>
<keyword evidence="1" id="KW-0067">ATP-binding</keyword>
<protein>
    <submittedName>
        <fullName evidence="1">ATP-dependent DNA helicase</fullName>
    </submittedName>
</protein>
<evidence type="ECO:0000313" key="1">
    <source>
        <dbReference type="EMBL" id="KAK2739558.1"/>
    </source>
</evidence>
<gene>
    <name evidence="1" type="ORF">CKAH01_18681</name>
</gene>
<proteinExistence type="predicted"/>
<name>A0AAD9Y4L2_COLKA</name>